<evidence type="ECO:0000313" key="5">
    <source>
        <dbReference type="RefSeq" id="XP_006822003.1"/>
    </source>
</evidence>
<protein>
    <submittedName>
        <fullName evidence="5">Phosphoinositide 3-kinase regulatory subunit 4-like</fullName>
    </submittedName>
</protein>
<accession>A0ABM0MPR2</accession>
<dbReference type="PANTHER" id="PTHR17583">
    <property type="entry name" value="PHOSPHOINOSITIDE 3-KINASE REGULATORY SUBUNIT 4"/>
    <property type="match status" value="1"/>
</dbReference>
<dbReference type="SMART" id="SM00320">
    <property type="entry name" value="WD40"/>
    <property type="match status" value="2"/>
</dbReference>
<evidence type="ECO:0000256" key="3">
    <source>
        <dbReference type="SAM" id="MobiDB-lite"/>
    </source>
</evidence>
<dbReference type="Proteomes" id="UP000694865">
    <property type="component" value="Unplaced"/>
</dbReference>
<dbReference type="GeneID" id="102807704"/>
<feature type="compositionally biased region" description="Polar residues" evidence="3">
    <location>
        <begin position="175"/>
        <end position="192"/>
    </location>
</feature>
<dbReference type="PANTHER" id="PTHR17583:SF0">
    <property type="entry name" value="PHOSPHOINOSITIDE 3-KINASE REGULATORY SUBUNIT 4"/>
    <property type="match status" value="1"/>
</dbReference>
<feature type="non-terminal residue" evidence="5">
    <location>
        <position position="1"/>
    </location>
</feature>
<dbReference type="RefSeq" id="XP_006822003.1">
    <property type="nucleotide sequence ID" value="XM_006821940.1"/>
</dbReference>
<dbReference type="InterPro" id="IPR045162">
    <property type="entry name" value="Vps15-like"/>
</dbReference>
<dbReference type="PROSITE" id="PS50082">
    <property type="entry name" value="WD_REPEATS_2"/>
    <property type="match status" value="1"/>
</dbReference>
<keyword evidence="2" id="KW-0853">WD repeat</keyword>
<proteinExistence type="predicted"/>
<reference evidence="5" key="1">
    <citation type="submission" date="2025-08" db="UniProtKB">
        <authorList>
            <consortium name="RefSeq"/>
        </authorList>
    </citation>
    <scope>IDENTIFICATION</scope>
    <source>
        <tissue evidence="5">Testes</tissue>
    </source>
</reference>
<feature type="compositionally biased region" description="Polar residues" evidence="3">
    <location>
        <begin position="217"/>
        <end position="228"/>
    </location>
</feature>
<gene>
    <name evidence="5" type="primary">LOC102807704</name>
</gene>
<name>A0ABM0MPR2_SACKO</name>
<feature type="non-terminal residue" evidence="5">
    <location>
        <position position="424"/>
    </location>
</feature>
<dbReference type="PROSITE" id="PS50294">
    <property type="entry name" value="WD_REPEATS_REGION"/>
    <property type="match status" value="1"/>
</dbReference>
<evidence type="ECO:0000256" key="2">
    <source>
        <dbReference type="PROSITE-ProRule" id="PRU00221"/>
    </source>
</evidence>
<dbReference type="Gene3D" id="2.130.10.10">
    <property type="entry name" value="YVTN repeat-like/Quinoprotein amine dehydrogenase"/>
    <property type="match status" value="1"/>
</dbReference>
<evidence type="ECO:0000256" key="1">
    <source>
        <dbReference type="ARBA" id="ARBA00022741"/>
    </source>
</evidence>
<dbReference type="InterPro" id="IPR001680">
    <property type="entry name" value="WD40_rpt"/>
</dbReference>
<organism evidence="4 5">
    <name type="scientific">Saccoglossus kowalevskii</name>
    <name type="common">Acorn worm</name>
    <dbReference type="NCBI Taxonomy" id="10224"/>
    <lineage>
        <taxon>Eukaryota</taxon>
        <taxon>Metazoa</taxon>
        <taxon>Hemichordata</taxon>
        <taxon>Enteropneusta</taxon>
        <taxon>Harrimaniidae</taxon>
        <taxon>Saccoglossus</taxon>
    </lineage>
</organism>
<evidence type="ECO:0000313" key="4">
    <source>
        <dbReference type="Proteomes" id="UP000694865"/>
    </source>
</evidence>
<feature type="repeat" description="WD" evidence="2">
    <location>
        <begin position="311"/>
        <end position="343"/>
    </location>
</feature>
<keyword evidence="4" id="KW-1185">Reference proteome</keyword>
<feature type="compositionally biased region" description="Basic and acidic residues" evidence="3">
    <location>
        <begin position="125"/>
        <end position="137"/>
    </location>
</feature>
<dbReference type="InterPro" id="IPR015943">
    <property type="entry name" value="WD40/YVTN_repeat-like_dom_sf"/>
</dbReference>
<dbReference type="InterPro" id="IPR036322">
    <property type="entry name" value="WD40_repeat_dom_sf"/>
</dbReference>
<keyword evidence="1" id="KW-0547">Nucleotide-binding</keyword>
<dbReference type="Pfam" id="PF00400">
    <property type="entry name" value="WD40"/>
    <property type="match status" value="2"/>
</dbReference>
<sequence length="424" mass="47559">VIILSVLKDPVPRPVYDYILKSSLIDVLFESLHDRQLIRNITRAGHEPNYNPDEDSNLAQLFRKLKSQGMTEIDEDKLLLLKEHMLKVHRAKSNTNNDLRSPDDDIAIQPGVINFSRLGRNITRRHADMIKPKDSKSETVSQASGKKTGKKKSNMESVMNEEWKSMFGGTGELTKPTQPSSQTKSGPEQATLPSLGPTTTQTQVAPSQQQQEKQTQRSLAKTLSPDTPISMSQLQASESGLPQKKQFEQRAPAIPQARLAGCKLELRRLVHRKREQYIHDMATKSLIEGSVFENKPPPPGWKPKGLLVAHLHEHKAAVNRISVSHDHNFFATCSNDGTVKIWDCHRLEGKSVANRSRQTYNRQGGQIKTLTFCQSSHAIASASDDGSIHVYRIDPNTPRISLMQQRDSDLEEDGIIVDMHHVDS</sequence>
<feature type="compositionally biased region" description="Low complexity" evidence="3">
    <location>
        <begin position="198"/>
        <end position="213"/>
    </location>
</feature>
<feature type="region of interest" description="Disordered" evidence="3">
    <location>
        <begin position="125"/>
        <end position="228"/>
    </location>
</feature>
<dbReference type="SUPFAM" id="SSF50978">
    <property type="entry name" value="WD40 repeat-like"/>
    <property type="match status" value="1"/>
</dbReference>